<dbReference type="EMBL" id="GBXM01039245">
    <property type="protein sequence ID" value="JAH69332.1"/>
    <property type="molecule type" value="Transcribed_RNA"/>
</dbReference>
<name>A0A0E9UU49_ANGAN</name>
<reference evidence="1" key="1">
    <citation type="submission" date="2014-11" db="EMBL/GenBank/DDBJ databases">
        <authorList>
            <person name="Amaro Gonzalez C."/>
        </authorList>
    </citation>
    <scope>NUCLEOTIDE SEQUENCE</scope>
</reference>
<sequence length="43" mass="5068">MISLCAMICTALTRCLLKHLHVYERHSNDYLCIWTQQCPNSTR</sequence>
<organism evidence="1">
    <name type="scientific">Anguilla anguilla</name>
    <name type="common">European freshwater eel</name>
    <name type="synonym">Muraena anguilla</name>
    <dbReference type="NCBI Taxonomy" id="7936"/>
    <lineage>
        <taxon>Eukaryota</taxon>
        <taxon>Metazoa</taxon>
        <taxon>Chordata</taxon>
        <taxon>Craniata</taxon>
        <taxon>Vertebrata</taxon>
        <taxon>Euteleostomi</taxon>
        <taxon>Actinopterygii</taxon>
        <taxon>Neopterygii</taxon>
        <taxon>Teleostei</taxon>
        <taxon>Anguilliformes</taxon>
        <taxon>Anguillidae</taxon>
        <taxon>Anguilla</taxon>
    </lineage>
</organism>
<protein>
    <submittedName>
        <fullName evidence="1">Uncharacterized protein</fullName>
    </submittedName>
</protein>
<reference evidence="1" key="2">
    <citation type="journal article" date="2015" name="Fish Shellfish Immunol.">
        <title>Early steps in the European eel (Anguilla anguilla)-Vibrio vulnificus interaction in the gills: Role of the RtxA13 toxin.</title>
        <authorList>
            <person name="Callol A."/>
            <person name="Pajuelo D."/>
            <person name="Ebbesson L."/>
            <person name="Teles M."/>
            <person name="MacKenzie S."/>
            <person name="Amaro C."/>
        </authorList>
    </citation>
    <scope>NUCLEOTIDE SEQUENCE</scope>
</reference>
<evidence type="ECO:0000313" key="1">
    <source>
        <dbReference type="EMBL" id="JAH69332.1"/>
    </source>
</evidence>
<dbReference type="AlphaFoldDB" id="A0A0E9UU49"/>
<accession>A0A0E9UU49</accession>
<proteinExistence type="predicted"/>